<protein>
    <submittedName>
        <fullName evidence="2">Uncharacterized protein</fullName>
    </submittedName>
</protein>
<evidence type="ECO:0000313" key="2">
    <source>
        <dbReference type="EMBL" id="KAI5332950.1"/>
    </source>
</evidence>
<feature type="region of interest" description="Disordered" evidence="1">
    <location>
        <begin position="39"/>
        <end position="119"/>
    </location>
</feature>
<comment type="caution">
    <text evidence="2">The sequence shown here is derived from an EMBL/GenBank/DDBJ whole genome shotgun (WGS) entry which is preliminary data.</text>
</comment>
<feature type="compositionally biased region" description="Basic and acidic residues" evidence="1">
    <location>
        <begin position="104"/>
        <end position="119"/>
    </location>
</feature>
<evidence type="ECO:0000256" key="1">
    <source>
        <dbReference type="SAM" id="MobiDB-lite"/>
    </source>
</evidence>
<reference evidence="2 3" key="1">
    <citation type="journal article" date="2022" name="G3 (Bethesda)">
        <title>Whole-genome sequence and methylome profiling of the almond [Prunus dulcis (Mill.) D.A. Webb] cultivar 'Nonpareil'.</title>
        <authorList>
            <person name="D'Amico-Willman K.M."/>
            <person name="Ouma W.Z."/>
            <person name="Meulia T."/>
            <person name="Sideli G.M."/>
            <person name="Gradziel T.M."/>
            <person name="Fresnedo-Ramirez J."/>
        </authorList>
    </citation>
    <scope>NUCLEOTIDE SEQUENCE [LARGE SCALE GENOMIC DNA]</scope>
    <source>
        <strain evidence="2">Clone GOH B32 T37-40</strain>
    </source>
</reference>
<keyword evidence="3" id="KW-1185">Reference proteome</keyword>
<feature type="region of interest" description="Disordered" evidence="1">
    <location>
        <begin position="1"/>
        <end position="21"/>
    </location>
</feature>
<sequence>MHKSSFDPVSTRSSKMSEKDMAIKVDVMLMVEESILRCASGPTRRDITEGPPPQINGTPKTEAVTDEDRPVITTGPPPQINQVPQKNGVTTDEEQQNGANGSNRKTDSSTSSEEHLINE</sequence>
<feature type="compositionally biased region" description="Polar residues" evidence="1">
    <location>
        <begin position="80"/>
        <end position="103"/>
    </location>
</feature>
<organism evidence="2 3">
    <name type="scientific">Prunus dulcis</name>
    <name type="common">Almond</name>
    <name type="synonym">Amygdalus dulcis</name>
    <dbReference type="NCBI Taxonomy" id="3755"/>
    <lineage>
        <taxon>Eukaryota</taxon>
        <taxon>Viridiplantae</taxon>
        <taxon>Streptophyta</taxon>
        <taxon>Embryophyta</taxon>
        <taxon>Tracheophyta</taxon>
        <taxon>Spermatophyta</taxon>
        <taxon>Magnoliopsida</taxon>
        <taxon>eudicotyledons</taxon>
        <taxon>Gunneridae</taxon>
        <taxon>Pentapetalae</taxon>
        <taxon>rosids</taxon>
        <taxon>fabids</taxon>
        <taxon>Rosales</taxon>
        <taxon>Rosaceae</taxon>
        <taxon>Amygdaloideae</taxon>
        <taxon>Amygdaleae</taxon>
        <taxon>Prunus</taxon>
    </lineage>
</organism>
<dbReference type="AlphaFoldDB" id="A0AAD4Z4X3"/>
<dbReference type="Proteomes" id="UP001054821">
    <property type="component" value="Chromosome 4"/>
</dbReference>
<evidence type="ECO:0000313" key="3">
    <source>
        <dbReference type="Proteomes" id="UP001054821"/>
    </source>
</evidence>
<gene>
    <name evidence="2" type="ORF">L3X38_023079</name>
</gene>
<accession>A0AAD4Z4X3</accession>
<proteinExistence type="predicted"/>
<dbReference type="EMBL" id="JAJFAZ020000004">
    <property type="protein sequence ID" value="KAI5332950.1"/>
    <property type="molecule type" value="Genomic_DNA"/>
</dbReference>
<name>A0AAD4Z4X3_PRUDU</name>